<feature type="compositionally biased region" description="Low complexity" evidence="10">
    <location>
        <begin position="305"/>
        <end position="323"/>
    </location>
</feature>
<name>A0A3M7J6W0_HORWE</name>
<evidence type="ECO:0000256" key="7">
    <source>
        <dbReference type="ARBA" id="ARBA00023163"/>
    </source>
</evidence>
<feature type="domain" description="C2H2-type" evidence="11">
    <location>
        <begin position="138"/>
        <end position="168"/>
    </location>
</feature>
<evidence type="ECO:0000256" key="6">
    <source>
        <dbReference type="ARBA" id="ARBA00023015"/>
    </source>
</evidence>
<evidence type="ECO:0000256" key="5">
    <source>
        <dbReference type="ARBA" id="ARBA00022833"/>
    </source>
</evidence>
<dbReference type="PROSITE" id="PS50157">
    <property type="entry name" value="ZINC_FINGER_C2H2_2"/>
    <property type="match status" value="2"/>
</dbReference>
<accession>A0A3M7J6W0</accession>
<feature type="region of interest" description="Disordered" evidence="10">
    <location>
        <begin position="576"/>
        <end position="613"/>
    </location>
</feature>
<evidence type="ECO:0000313" key="13">
    <source>
        <dbReference type="Proteomes" id="UP000281677"/>
    </source>
</evidence>
<feature type="compositionally biased region" description="Polar residues" evidence="10">
    <location>
        <begin position="424"/>
        <end position="441"/>
    </location>
</feature>
<dbReference type="PANTHER" id="PTHR23235">
    <property type="entry name" value="KRUEPPEL-LIKE TRANSCRIPTION FACTOR"/>
    <property type="match status" value="1"/>
</dbReference>
<feature type="compositionally biased region" description="Polar residues" evidence="10">
    <location>
        <begin position="284"/>
        <end position="304"/>
    </location>
</feature>
<dbReference type="GO" id="GO:0051701">
    <property type="term" value="P:biological process involved in interaction with host"/>
    <property type="evidence" value="ECO:0007669"/>
    <property type="project" value="UniProtKB-ARBA"/>
</dbReference>
<feature type="region of interest" description="Disordered" evidence="10">
    <location>
        <begin position="201"/>
        <end position="356"/>
    </location>
</feature>
<keyword evidence="7" id="KW-0804">Transcription</keyword>
<dbReference type="SUPFAM" id="SSF57667">
    <property type="entry name" value="beta-beta-alpha zinc fingers"/>
    <property type="match status" value="1"/>
</dbReference>
<evidence type="ECO:0000256" key="10">
    <source>
        <dbReference type="SAM" id="MobiDB-lite"/>
    </source>
</evidence>
<feature type="compositionally biased region" description="Acidic residues" evidence="10">
    <location>
        <begin position="98"/>
        <end position="118"/>
    </location>
</feature>
<dbReference type="Gene3D" id="3.30.160.60">
    <property type="entry name" value="Classic Zinc Finger"/>
    <property type="match status" value="2"/>
</dbReference>
<dbReference type="Proteomes" id="UP000281677">
    <property type="component" value="Unassembled WGS sequence"/>
</dbReference>
<evidence type="ECO:0000259" key="11">
    <source>
        <dbReference type="PROSITE" id="PS50157"/>
    </source>
</evidence>
<feature type="region of interest" description="Disordered" evidence="10">
    <location>
        <begin position="625"/>
        <end position="784"/>
    </location>
</feature>
<feature type="compositionally biased region" description="Polar residues" evidence="10">
    <location>
        <begin position="596"/>
        <end position="612"/>
    </location>
</feature>
<comment type="subcellular location">
    <subcellularLocation>
        <location evidence="1">Nucleus</location>
    </subcellularLocation>
</comment>
<dbReference type="FunFam" id="3.30.160.60:FF:000758">
    <property type="entry name" value="C2H2 transcription factor, putative"/>
    <property type="match status" value="1"/>
</dbReference>
<feature type="compositionally biased region" description="Low complexity" evidence="10">
    <location>
        <begin position="642"/>
        <end position="652"/>
    </location>
</feature>
<reference evidence="12 13" key="1">
    <citation type="journal article" date="2018" name="BMC Genomics">
        <title>Genomic evidence for intraspecific hybridization in a clonal and extremely halotolerant yeast.</title>
        <authorList>
            <person name="Gostincar C."/>
            <person name="Stajich J.E."/>
            <person name="Zupancic J."/>
            <person name="Zalar P."/>
            <person name="Gunde-Cimerman N."/>
        </authorList>
    </citation>
    <scope>NUCLEOTIDE SEQUENCE [LARGE SCALE GENOMIC DNA]</scope>
    <source>
        <strain evidence="12 13">EXF-120</strain>
    </source>
</reference>
<evidence type="ECO:0000313" key="12">
    <source>
        <dbReference type="EMBL" id="RMZ33528.1"/>
    </source>
</evidence>
<keyword evidence="6" id="KW-0805">Transcription regulation</keyword>
<feature type="region of interest" description="Disordered" evidence="10">
    <location>
        <begin position="1"/>
        <end position="136"/>
    </location>
</feature>
<dbReference type="GO" id="GO:0005634">
    <property type="term" value="C:nucleus"/>
    <property type="evidence" value="ECO:0007669"/>
    <property type="project" value="UniProtKB-SubCell"/>
</dbReference>
<evidence type="ECO:0000256" key="2">
    <source>
        <dbReference type="ARBA" id="ARBA00022723"/>
    </source>
</evidence>
<feature type="compositionally biased region" description="Polar residues" evidence="10">
    <location>
        <begin position="473"/>
        <end position="482"/>
    </location>
</feature>
<feature type="domain" description="C2H2-type" evidence="11">
    <location>
        <begin position="169"/>
        <end position="196"/>
    </location>
</feature>
<organism evidence="12 13">
    <name type="scientific">Hortaea werneckii</name>
    <name type="common">Black yeast</name>
    <name type="synonym">Cladosporium werneckii</name>
    <dbReference type="NCBI Taxonomy" id="91943"/>
    <lineage>
        <taxon>Eukaryota</taxon>
        <taxon>Fungi</taxon>
        <taxon>Dikarya</taxon>
        <taxon>Ascomycota</taxon>
        <taxon>Pezizomycotina</taxon>
        <taxon>Dothideomycetes</taxon>
        <taxon>Dothideomycetidae</taxon>
        <taxon>Mycosphaerellales</taxon>
        <taxon>Teratosphaeriaceae</taxon>
        <taxon>Hortaea</taxon>
    </lineage>
</organism>
<evidence type="ECO:0000256" key="9">
    <source>
        <dbReference type="PROSITE-ProRule" id="PRU00042"/>
    </source>
</evidence>
<dbReference type="EMBL" id="QWIT01000042">
    <property type="protein sequence ID" value="RMZ33528.1"/>
    <property type="molecule type" value="Genomic_DNA"/>
</dbReference>
<feature type="compositionally biased region" description="Basic and acidic residues" evidence="10">
    <location>
        <begin position="405"/>
        <end position="417"/>
    </location>
</feature>
<feature type="compositionally biased region" description="Polar residues" evidence="10">
    <location>
        <begin position="41"/>
        <end position="51"/>
    </location>
</feature>
<proteinExistence type="predicted"/>
<keyword evidence="5" id="KW-0862">Zinc</keyword>
<comment type="caution">
    <text evidence="12">The sequence shown here is derived from an EMBL/GenBank/DDBJ whole genome shotgun (WGS) entry which is preliminary data.</text>
</comment>
<evidence type="ECO:0000256" key="3">
    <source>
        <dbReference type="ARBA" id="ARBA00022737"/>
    </source>
</evidence>
<keyword evidence="8" id="KW-0539">Nucleus</keyword>
<sequence length="784" mass="85694">MATHSAVDIPLSAPDQIQTGEQKTPTTPRPQLAQHGAKLSSDLTMPVTPSSHDFGGVPGQRALPEEPVTPLQPQPKSQEPEGSRKRDSMHRASRMTDEQDVDMAEGDDENAAEDDGSDNESVTSDSQRPSKKKKSQRFFCTEFPPCNLSFTRSEHLARHIRKHTGERPFQCHCSRRFSRLDNLRQHAQTVHVNEDIPGDSLAATSTRFQRQIRTDRVRPPNRSRAATMNSQAGGHGRGHSRNLSSSSVGSTASSIAYPEEARRRPQPLAPLGNDAAARARPTIDTYNSVTGSPGQSQQYAFNANGSPTGTPTSSTFSTGPGSPHFGPELTSPTSSISRSSFYNGARHGPGRRLSVPSAANPYATAQTGASYPPAYFSPIPSGSSATFSQSGTMFGSPTNSVFSHGRRESETELEYRRRTWHPGTYSNYSQRPATSGLSYHQTPDDKGPAPSGQPAASQVTRLPGIESFDHAPPTNNNRQHTSPMMVDARPSSSHRGSDAGLHQGITRLEIAAANAPVEGQWHAMHPAAASQPGYFPPQPPLTTIAPQYIHHQHSASMPEPVTPRRNKRQAWYGGPVQAYQQPQPPTYMSHRPSPEDSGSSDGVPTPGTSQGTEYHPVIVHANGLQEAYPPGGVLPEEHAQHQHQQLQQQQQHKVPYSANKPVEPVRADSGFQSYHYPQPAPPTQGPPYHHHEVHPAYQQQQPQHPPPPPHHTYALQTGHDPSARLYPPPANHEYQHHQHHQHQQQHQQQQQQQQDRHPATDMGRLEALVAVATSEGRAGPESRS</sequence>
<dbReference type="PANTHER" id="PTHR23235:SF127">
    <property type="entry name" value="TRANSCRIPTION FACTOR, PUTATIVE (AFU_ORTHOLOGUE AFUA_3G09820)-RELATED"/>
    <property type="match status" value="1"/>
</dbReference>
<dbReference type="GO" id="GO:0008270">
    <property type="term" value="F:zinc ion binding"/>
    <property type="evidence" value="ECO:0007669"/>
    <property type="project" value="UniProtKB-KW"/>
</dbReference>
<dbReference type="VEuPathDB" id="FungiDB:BTJ68_00335"/>
<dbReference type="OrthoDB" id="624345at2759"/>
<dbReference type="InterPro" id="IPR036236">
    <property type="entry name" value="Znf_C2H2_sf"/>
</dbReference>
<keyword evidence="4 9" id="KW-0863">Zinc-finger</keyword>
<feature type="compositionally biased region" description="Polar residues" evidence="10">
    <location>
        <begin position="202"/>
        <end position="211"/>
    </location>
</feature>
<protein>
    <recommendedName>
        <fullName evidence="11">C2H2-type domain-containing protein</fullName>
    </recommendedName>
</protein>
<feature type="compositionally biased region" description="Basic and acidic residues" evidence="10">
    <location>
        <begin position="78"/>
        <end position="97"/>
    </location>
</feature>
<evidence type="ECO:0000256" key="4">
    <source>
        <dbReference type="ARBA" id="ARBA00022771"/>
    </source>
</evidence>
<dbReference type="InterPro" id="IPR013087">
    <property type="entry name" value="Znf_C2H2_type"/>
</dbReference>
<feature type="compositionally biased region" description="Low complexity" evidence="10">
    <location>
        <begin position="244"/>
        <end position="254"/>
    </location>
</feature>
<keyword evidence="3" id="KW-0677">Repeat</keyword>
<evidence type="ECO:0000256" key="8">
    <source>
        <dbReference type="ARBA" id="ARBA00023242"/>
    </source>
</evidence>
<dbReference type="AlphaFoldDB" id="A0A3M7J6W0"/>
<evidence type="ECO:0000256" key="1">
    <source>
        <dbReference type="ARBA" id="ARBA00004123"/>
    </source>
</evidence>
<keyword evidence="2" id="KW-0479">Metal-binding</keyword>
<feature type="compositionally biased region" description="Low complexity" evidence="10">
    <location>
        <begin position="331"/>
        <end position="340"/>
    </location>
</feature>
<feature type="compositionally biased region" description="Polar residues" evidence="10">
    <location>
        <begin position="15"/>
        <end position="26"/>
    </location>
</feature>
<gene>
    <name evidence="12" type="ORF">D0859_02320</name>
</gene>
<feature type="compositionally biased region" description="Low complexity" evidence="10">
    <location>
        <begin position="744"/>
        <end position="753"/>
    </location>
</feature>
<feature type="region of interest" description="Disordered" evidence="10">
    <location>
        <begin position="398"/>
        <end position="498"/>
    </location>
</feature>
<dbReference type="GO" id="GO:0000978">
    <property type="term" value="F:RNA polymerase II cis-regulatory region sequence-specific DNA binding"/>
    <property type="evidence" value="ECO:0007669"/>
    <property type="project" value="TreeGrafter"/>
</dbReference>
<dbReference type="GO" id="GO:0000981">
    <property type="term" value="F:DNA-binding transcription factor activity, RNA polymerase II-specific"/>
    <property type="evidence" value="ECO:0007669"/>
    <property type="project" value="TreeGrafter"/>
</dbReference>
<dbReference type="FunFam" id="3.30.160.60:FF:000606">
    <property type="entry name" value="C2H2 transcription factor, putative"/>
    <property type="match status" value="1"/>
</dbReference>